<dbReference type="PROSITE" id="PS00041">
    <property type="entry name" value="HTH_ARAC_FAMILY_1"/>
    <property type="match status" value="1"/>
</dbReference>
<evidence type="ECO:0000259" key="5">
    <source>
        <dbReference type="PROSITE" id="PS01124"/>
    </source>
</evidence>
<feature type="compositionally biased region" description="Low complexity" evidence="4">
    <location>
        <begin position="275"/>
        <end position="288"/>
    </location>
</feature>
<sequence>MFHLITGGVDTYHPGPYTLSRPNGLARYVLLLTGSCTTFTINGRLYQAPAPSLMLITPLTPYVNHSTEHGYRDDWIHFTCDDGDMQSYRSITTNQPVRLTNPAMLRPVVQQLLWEHSYGLADCRDTNMDLLLRVLLNTIAAVCADTASEPYHPWRARLQRLRIDMRSQPWQAYSAASLAAKLGISASYFQHLYTELFGVSFQADLIDARVAYAKELLAGTDMTMAQIAHAAGYATEVHFYRQFRKLTQLTPADWRTATVSGAEPFHTGRPGTGSAAGKPVAGKPAAEA</sequence>
<evidence type="ECO:0000313" key="7">
    <source>
        <dbReference type="Proteomes" id="UP000532194"/>
    </source>
</evidence>
<gene>
    <name evidence="6" type="ORF">G1C95_2127</name>
</gene>
<feature type="domain" description="HTH araC/xylS-type" evidence="5">
    <location>
        <begin position="159"/>
        <end position="257"/>
    </location>
</feature>
<dbReference type="GO" id="GO:0043565">
    <property type="term" value="F:sequence-specific DNA binding"/>
    <property type="evidence" value="ECO:0007669"/>
    <property type="project" value="InterPro"/>
</dbReference>
<dbReference type="InterPro" id="IPR009057">
    <property type="entry name" value="Homeodomain-like_sf"/>
</dbReference>
<dbReference type="SMART" id="SM00342">
    <property type="entry name" value="HTH_ARAC"/>
    <property type="match status" value="1"/>
</dbReference>
<dbReference type="AlphaFoldDB" id="A0A7Y0HUN5"/>
<dbReference type="EMBL" id="JAAIII010000007">
    <property type="protein sequence ID" value="NMM94939.1"/>
    <property type="molecule type" value="Genomic_DNA"/>
</dbReference>
<evidence type="ECO:0000256" key="4">
    <source>
        <dbReference type="SAM" id="MobiDB-lite"/>
    </source>
</evidence>
<dbReference type="InterPro" id="IPR018062">
    <property type="entry name" value="HTH_AraC-typ_CS"/>
</dbReference>
<dbReference type="Gene3D" id="1.10.10.60">
    <property type="entry name" value="Homeodomain-like"/>
    <property type="match status" value="2"/>
</dbReference>
<keyword evidence="2" id="KW-0238">DNA-binding</keyword>
<dbReference type="GO" id="GO:0003700">
    <property type="term" value="F:DNA-binding transcription factor activity"/>
    <property type="evidence" value="ECO:0007669"/>
    <property type="project" value="InterPro"/>
</dbReference>
<evidence type="ECO:0000256" key="3">
    <source>
        <dbReference type="ARBA" id="ARBA00023163"/>
    </source>
</evidence>
<keyword evidence="3" id="KW-0804">Transcription</keyword>
<feature type="region of interest" description="Disordered" evidence="4">
    <location>
        <begin position="261"/>
        <end position="288"/>
    </location>
</feature>
<dbReference type="Pfam" id="PF12833">
    <property type="entry name" value="HTH_18"/>
    <property type="match status" value="1"/>
</dbReference>
<dbReference type="SUPFAM" id="SSF46689">
    <property type="entry name" value="Homeodomain-like"/>
    <property type="match status" value="1"/>
</dbReference>
<evidence type="ECO:0000256" key="1">
    <source>
        <dbReference type="ARBA" id="ARBA00023015"/>
    </source>
</evidence>
<keyword evidence="1" id="KW-0805">Transcription regulation</keyword>
<dbReference type="Proteomes" id="UP000532194">
    <property type="component" value="Unassembled WGS sequence"/>
</dbReference>
<dbReference type="PROSITE" id="PS01124">
    <property type="entry name" value="HTH_ARAC_FAMILY_2"/>
    <property type="match status" value="1"/>
</dbReference>
<dbReference type="InterPro" id="IPR050204">
    <property type="entry name" value="AraC_XylS_family_regulators"/>
</dbReference>
<reference evidence="6 7" key="1">
    <citation type="submission" date="2020-02" db="EMBL/GenBank/DDBJ databases">
        <title>Characterization of phylogenetic diversity of novel bifidobacterial species isolated in Czech ZOOs.</title>
        <authorList>
            <person name="Lugli G.A."/>
            <person name="Vera N.B."/>
            <person name="Ventura M."/>
        </authorList>
    </citation>
    <scope>NUCLEOTIDE SEQUENCE [LARGE SCALE GENOMIC DNA]</scope>
    <source>
        <strain evidence="6 7">DSM 109957</strain>
    </source>
</reference>
<comment type="caution">
    <text evidence="6">The sequence shown here is derived from an EMBL/GenBank/DDBJ whole genome shotgun (WGS) entry which is preliminary data.</text>
</comment>
<name>A0A7Y0HUN5_9BIFI</name>
<proteinExistence type="predicted"/>
<evidence type="ECO:0000256" key="2">
    <source>
        <dbReference type="ARBA" id="ARBA00023125"/>
    </source>
</evidence>
<protein>
    <submittedName>
        <fullName evidence="6">AraC family transcriptional regulator</fullName>
    </submittedName>
</protein>
<evidence type="ECO:0000313" key="6">
    <source>
        <dbReference type="EMBL" id="NMM94939.1"/>
    </source>
</evidence>
<dbReference type="InterPro" id="IPR018060">
    <property type="entry name" value="HTH_AraC"/>
</dbReference>
<dbReference type="PANTHER" id="PTHR46796">
    <property type="entry name" value="HTH-TYPE TRANSCRIPTIONAL ACTIVATOR RHAS-RELATED"/>
    <property type="match status" value="1"/>
</dbReference>
<organism evidence="6 7">
    <name type="scientific">Bifidobacterium oedipodis</name>
    <dbReference type="NCBI Taxonomy" id="2675322"/>
    <lineage>
        <taxon>Bacteria</taxon>
        <taxon>Bacillati</taxon>
        <taxon>Actinomycetota</taxon>
        <taxon>Actinomycetes</taxon>
        <taxon>Bifidobacteriales</taxon>
        <taxon>Bifidobacteriaceae</taxon>
        <taxon>Bifidobacterium</taxon>
    </lineage>
</organism>
<keyword evidence="7" id="KW-1185">Reference proteome</keyword>
<accession>A0A7Y0HUN5</accession>
<dbReference type="RefSeq" id="WP_169172948.1">
    <property type="nucleotide sequence ID" value="NZ_JAAIII010000007.1"/>
</dbReference>